<feature type="transmembrane region" description="Helical" evidence="1">
    <location>
        <begin position="21"/>
        <end position="41"/>
    </location>
</feature>
<protein>
    <submittedName>
        <fullName evidence="2">Uncharacterized protein</fullName>
    </submittedName>
</protein>
<keyword evidence="1" id="KW-1133">Transmembrane helix</keyword>
<proteinExistence type="predicted"/>
<keyword evidence="1" id="KW-0472">Membrane</keyword>
<evidence type="ECO:0000313" key="3">
    <source>
        <dbReference type="Proteomes" id="UP000464013"/>
    </source>
</evidence>
<name>A0A6I6SNS9_9GAMM</name>
<organism evidence="2 3">
    <name type="scientific">Billgrantia tianxiuensis</name>
    <dbReference type="NCBI Taxonomy" id="2497861"/>
    <lineage>
        <taxon>Bacteria</taxon>
        <taxon>Pseudomonadati</taxon>
        <taxon>Pseudomonadota</taxon>
        <taxon>Gammaproteobacteria</taxon>
        <taxon>Oceanospirillales</taxon>
        <taxon>Halomonadaceae</taxon>
        <taxon>Billgrantia</taxon>
    </lineage>
</organism>
<dbReference type="Proteomes" id="UP000464013">
    <property type="component" value="Chromosome"/>
</dbReference>
<dbReference type="KEGG" id="htx:EKK97_04430"/>
<accession>A0A6I6SNS9</accession>
<keyword evidence="3" id="KW-1185">Reference proteome</keyword>
<keyword evidence="1" id="KW-0812">Transmembrane</keyword>
<dbReference type="AlphaFoldDB" id="A0A6I6SNS9"/>
<sequence>MPAKDRAFLNVWDDTVSGRDLLISLAIATLLSLGGFLLAPWPAPGPLVLGIAGAILGFFISALLFRPKRRLDIEGEA</sequence>
<dbReference type="OrthoDB" id="4415790at2"/>
<reference evidence="2 3" key="1">
    <citation type="submission" date="2019-01" db="EMBL/GenBank/DDBJ databases">
        <title>Complete genome of a denitifying bacterium Halomons sp. BC-M4-5.</title>
        <authorList>
            <person name="Wang L."/>
            <person name="Shao Z."/>
        </authorList>
    </citation>
    <scope>NUCLEOTIDE SEQUENCE [LARGE SCALE GENOMIC DNA]</scope>
    <source>
        <strain evidence="2 3">BC-M4-5</strain>
    </source>
</reference>
<gene>
    <name evidence="2" type="ORF">EKK97_04430</name>
</gene>
<evidence type="ECO:0000313" key="2">
    <source>
        <dbReference type="EMBL" id="QHC49005.1"/>
    </source>
</evidence>
<dbReference type="RefSeq" id="WP_159549549.1">
    <property type="nucleotide sequence ID" value="NZ_CP035042.1"/>
</dbReference>
<dbReference type="EMBL" id="CP035042">
    <property type="protein sequence ID" value="QHC49005.1"/>
    <property type="molecule type" value="Genomic_DNA"/>
</dbReference>
<evidence type="ECO:0000256" key="1">
    <source>
        <dbReference type="SAM" id="Phobius"/>
    </source>
</evidence>
<feature type="transmembrane region" description="Helical" evidence="1">
    <location>
        <begin position="47"/>
        <end position="65"/>
    </location>
</feature>